<dbReference type="Pfam" id="PF00071">
    <property type="entry name" value="Ras"/>
    <property type="match status" value="1"/>
</dbReference>
<keyword evidence="5" id="KW-0677">Repeat</keyword>
<dbReference type="SMART" id="SM00174">
    <property type="entry name" value="RHO"/>
    <property type="match status" value="1"/>
</dbReference>
<evidence type="ECO:0000256" key="9">
    <source>
        <dbReference type="ARBA" id="ARBA00023128"/>
    </source>
</evidence>
<gene>
    <name evidence="13" type="ORF">TeGR_g15243</name>
</gene>
<keyword evidence="14" id="KW-1185">Reference proteome</keyword>
<dbReference type="SMART" id="SM00175">
    <property type="entry name" value="RAB"/>
    <property type="match status" value="1"/>
</dbReference>
<feature type="compositionally biased region" description="Low complexity" evidence="11">
    <location>
        <begin position="9"/>
        <end position="20"/>
    </location>
</feature>
<sequence length="355" mass="38298">MAAPPPCSPSGGAANSPSSSSSIRLLLLGDEQVGKSSLVSTFVSQIFPPSAPRIMTTVRIPPTDACPSLTTIIDSQGDELLLSLPKLPDPPHPPPPQSRPCDVIILVYDATRPATFQRLATHWLPLIEQSCPVPTMLVSSKIDLSPPSASSSRDQSRAVMPLLSRFKFLHLCMESSAKTLLAVSELFFMAQTLVLYPIDPLFDIGGNSLRPGCARALARIFRVFDKDNDGLLSDAELNAFQLYVFEVFLMAEDIAGLKKVITKEGSSMTSSGSSSGASASASLLFDLDDPATRDGKFTLSGFLSIIKLFIEKNQLQPPWIILRRFGHADDLTLGKPKEEEAPGAKEPKLTPAEHQ</sequence>
<keyword evidence="7" id="KW-0106">Calcium</keyword>
<evidence type="ECO:0000256" key="10">
    <source>
        <dbReference type="ARBA" id="ARBA00023136"/>
    </source>
</evidence>
<feature type="non-terminal residue" evidence="13">
    <location>
        <position position="355"/>
    </location>
</feature>
<accession>A0ABQ6MZU8</accession>
<dbReference type="InterPro" id="IPR001806">
    <property type="entry name" value="Small_GTPase"/>
</dbReference>
<dbReference type="Proteomes" id="UP001165060">
    <property type="component" value="Unassembled WGS sequence"/>
</dbReference>
<dbReference type="PROSITE" id="PS00018">
    <property type="entry name" value="EF_HAND_1"/>
    <property type="match status" value="1"/>
</dbReference>
<dbReference type="InterPro" id="IPR013567">
    <property type="entry name" value="EF_hand_assoc_2"/>
</dbReference>
<evidence type="ECO:0000256" key="3">
    <source>
        <dbReference type="ARBA" id="ARBA00022692"/>
    </source>
</evidence>
<dbReference type="Gene3D" id="1.10.238.10">
    <property type="entry name" value="EF-hand"/>
    <property type="match status" value="1"/>
</dbReference>
<comment type="caution">
    <text evidence="13">The sequence shown here is derived from an EMBL/GenBank/DDBJ whole genome shotgun (WGS) entry which is preliminary data.</text>
</comment>
<evidence type="ECO:0000313" key="13">
    <source>
        <dbReference type="EMBL" id="GMI36480.1"/>
    </source>
</evidence>
<evidence type="ECO:0000259" key="12">
    <source>
        <dbReference type="Pfam" id="PF08356"/>
    </source>
</evidence>
<dbReference type="InterPro" id="IPR018247">
    <property type="entry name" value="EF_Hand_1_Ca_BS"/>
</dbReference>
<dbReference type="PROSITE" id="PS51419">
    <property type="entry name" value="RAB"/>
    <property type="match status" value="1"/>
</dbReference>
<dbReference type="Pfam" id="PF08356">
    <property type="entry name" value="EF_assoc_2"/>
    <property type="match status" value="1"/>
</dbReference>
<dbReference type="InterPro" id="IPR011992">
    <property type="entry name" value="EF-hand-dom_pair"/>
</dbReference>
<dbReference type="SUPFAM" id="SSF52540">
    <property type="entry name" value="P-loop containing nucleoside triphosphate hydrolases"/>
    <property type="match status" value="1"/>
</dbReference>
<dbReference type="InterPro" id="IPR027417">
    <property type="entry name" value="P-loop_NTPase"/>
</dbReference>
<dbReference type="PANTHER" id="PTHR46819:SF1">
    <property type="entry name" value="EF-HAND CALCIUM-BINDING DOMAIN-CONTAINING PROTEIN 7"/>
    <property type="match status" value="1"/>
</dbReference>
<feature type="domain" description="EF hand associated type-2" evidence="12">
    <location>
        <begin position="292"/>
        <end position="334"/>
    </location>
</feature>
<evidence type="ECO:0000256" key="4">
    <source>
        <dbReference type="ARBA" id="ARBA00022723"/>
    </source>
</evidence>
<keyword evidence="9" id="KW-0496">Mitochondrion</keyword>
<keyword evidence="4" id="KW-0479">Metal-binding</keyword>
<evidence type="ECO:0000256" key="7">
    <source>
        <dbReference type="ARBA" id="ARBA00022837"/>
    </source>
</evidence>
<organism evidence="13 14">
    <name type="scientific">Tetraparma gracilis</name>
    <dbReference type="NCBI Taxonomy" id="2962635"/>
    <lineage>
        <taxon>Eukaryota</taxon>
        <taxon>Sar</taxon>
        <taxon>Stramenopiles</taxon>
        <taxon>Ochrophyta</taxon>
        <taxon>Bolidophyceae</taxon>
        <taxon>Parmales</taxon>
        <taxon>Triparmaceae</taxon>
        <taxon>Tetraparma</taxon>
    </lineage>
</organism>
<protein>
    <recommendedName>
        <fullName evidence="12">EF hand associated type-2 domain-containing protein</fullName>
    </recommendedName>
</protein>
<keyword evidence="3" id="KW-0812">Transmembrane</keyword>
<evidence type="ECO:0000256" key="11">
    <source>
        <dbReference type="SAM" id="MobiDB-lite"/>
    </source>
</evidence>
<evidence type="ECO:0000256" key="1">
    <source>
        <dbReference type="ARBA" id="ARBA00004200"/>
    </source>
</evidence>
<feature type="region of interest" description="Disordered" evidence="11">
    <location>
        <begin position="333"/>
        <end position="355"/>
    </location>
</feature>
<dbReference type="PRINTS" id="PR00449">
    <property type="entry name" value="RASTRNSFRMNG"/>
</dbReference>
<evidence type="ECO:0000256" key="8">
    <source>
        <dbReference type="ARBA" id="ARBA00022989"/>
    </source>
</evidence>
<dbReference type="SUPFAM" id="SSF47473">
    <property type="entry name" value="EF-hand"/>
    <property type="match status" value="1"/>
</dbReference>
<evidence type="ECO:0000256" key="5">
    <source>
        <dbReference type="ARBA" id="ARBA00022737"/>
    </source>
</evidence>
<comment type="subcellular location">
    <subcellularLocation>
        <location evidence="1">Mitochondrion outer membrane</location>
        <topology evidence="1">Single-pass type IV membrane protein</topology>
    </subcellularLocation>
</comment>
<proteinExistence type="inferred from homology"/>
<dbReference type="PANTHER" id="PTHR46819">
    <property type="entry name" value="EF-HAND CALCIUM-BINDING DOMAIN-CONTAINING PROTEIN 7"/>
    <property type="match status" value="1"/>
</dbReference>
<evidence type="ECO:0000313" key="14">
    <source>
        <dbReference type="Proteomes" id="UP001165060"/>
    </source>
</evidence>
<name>A0ABQ6MZU8_9STRA</name>
<keyword evidence="8" id="KW-1133">Transmembrane helix</keyword>
<evidence type="ECO:0000256" key="6">
    <source>
        <dbReference type="ARBA" id="ARBA00022787"/>
    </source>
</evidence>
<reference evidence="13 14" key="1">
    <citation type="journal article" date="2023" name="Commun. Biol.">
        <title>Genome analysis of Parmales, the sister group of diatoms, reveals the evolutionary specialization of diatoms from phago-mixotrophs to photoautotrophs.</title>
        <authorList>
            <person name="Ban H."/>
            <person name="Sato S."/>
            <person name="Yoshikawa S."/>
            <person name="Yamada K."/>
            <person name="Nakamura Y."/>
            <person name="Ichinomiya M."/>
            <person name="Sato N."/>
            <person name="Blanc-Mathieu R."/>
            <person name="Endo H."/>
            <person name="Kuwata A."/>
            <person name="Ogata H."/>
        </authorList>
    </citation>
    <scope>NUCLEOTIDE SEQUENCE [LARGE SCALE GENOMIC DNA]</scope>
</reference>
<keyword evidence="6" id="KW-1000">Mitochondrion outer membrane</keyword>
<keyword evidence="10" id="KW-0472">Membrane</keyword>
<feature type="region of interest" description="Disordered" evidence="11">
    <location>
        <begin position="1"/>
        <end position="20"/>
    </location>
</feature>
<evidence type="ECO:0000256" key="2">
    <source>
        <dbReference type="ARBA" id="ARBA00007981"/>
    </source>
</evidence>
<comment type="similarity">
    <text evidence="2">Belongs to the mitochondrial Rho GTPase family.</text>
</comment>
<dbReference type="Gene3D" id="3.40.50.300">
    <property type="entry name" value="P-loop containing nucleotide triphosphate hydrolases"/>
    <property type="match status" value="1"/>
</dbReference>
<dbReference type="InterPro" id="IPR052266">
    <property type="entry name" value="Miro-EF-hand_domain"/>
</dbReference>
<dbReference type="EMBL" id="BRYB01001925">
    <property type="protein sequence ID" value="GMI36480.1"/>
    <property type="molecule type" value="Genomic_DNA"/>
</dbReference>